<dbReference type="InterPro" id="IPR027417">
    <property type="entry name" value="P-loop_NTPase"/>
</dbReference>
<dbReference type="GO" id="GO:0005524">
    <property type="term" value="F:ATP binding"/>
    <property type="evidence" value="ECO:0007669"/>
    <property type="project" value="UniProtKB-KW"/>
</dbReference>
<keyword evidence="7" id="KW-0611">Plant defense</keyword>
<evidence type="ECO:0000259" key="9">
    <source>
        <dbReference type="Pfam" id="PF00931"/>
    </source>
</evidence>
<evidence type="ECO:0000256" key="7">
    <source>
        <dbReference type="ARBA" id="ARBA00022821"/>
    </source>
</evidence>
<evidence type="ECO:0000313" key="11">
    <source>
        <dbReference type="EMBL" id="KAL0356131.1"/>
    </source>
</evidence>
<evidence type="ECO:0000256" key="1">
    <source>
        <dbReference type="ARBA" id="ARBA00004496"/>
    </source>
</evidence>
<comment type="caution">
    <text evidence="11">The sequence shown here is derived from an EMBL/GenBank/DDBJ whole genome shotgun (WGS) entry which is preliminary data.</text>
</comment>
<keyword evidence="8" id="KW-0067">ATP-binding</keyword>
<proteinExistence type="inferred from homology"/>
<dbReference type="FunFam" id="1.10.10.10:FF:000322">
    <property type="entry name" value="Probable disease resistance protein At1g63360"/>
    <property type="match status" value="1"/>
</dbReference>
<dbReference type="InterPro" id="IPR036388">
    <property type="entry name" value="WH-like_DNA-bd_sf"/>
</dbReference>
<dbReference type="InterPro" id="IPR002182">
    <property type="entry name" value="NB-ARC"/>
</dbReference>
<evidence type="ECO:0000256" key="3">
    <source>
        <dbReference type="ARBA" id="ARBA00022490"/>
    </source>
</evidence>
<dbReference type="PRINTS" id="PR00364">
    <property type="entry name" value="DISEASERSIST"/>
</dbReference>
<reference evidence="11" key="2">
    <citation type="journal article" date="2024" name="Plant">
        <title>Genomic evolution and insights into agronomic trait innovations of Sesamum species.</title>
        <authorList>
            <person name="Miao H."/>
            <person name="Wang L."/>
            <person name="Qu L."/>
            <person name="Liu H."/>
            <person name="Sun Y."/>
            <person name="Le M."/>
            <person name="Wang Q."/>
            <person name="Wei S."/>
            <person name="Zheng Y."/>
            <person name="Lin W."/>
            <person name="Duan Y."/>
            <person name="Cao H."/>
            <person name="Xiong S."/>
            <person name="Wang X."/>
            <person name="Wei L."/>
            <person name="Li C."/>
            <person name="Ma Q."/>
            <person name="Ju M."/>
            <person name="Zhao R."/>
            <person name="Li G."/>
            <person name="Mu C."/>
            <person name="Tian Q."/>
            <person name="Mei H."/>
            <person name="Zhang T."/>
            <person name="Gao T."/>
            <person name="Zhang H."/>
        </authorList>
    </citation>
    <scope>NUCLEOTIDE SEQUENCE</scope>
    <source>
        <strain evidence="11">G02</strain>
    </source>
</reference>
<dbReference type="InterPro" id="IPR044974">
    <property type="entry name" value="Disease_R_plants"/>
</dbReference>
<dbReference type="GO" id="GO:0098542">
    <property type="term" value="P:defense response to other organism"/>
    <property type="evidence" value="ECO:0007669"/>
    <property type="project" value="TreeGrafter"/>
</dbReference>
<keyword evidence="6" id="KW-0547">Nucleotide-binding</keyword>
<keyword evidence="5" id="KW-0677">Repeat</keyword>
<dbReference type="Gene3D" id="1.10.8.430">
    <property type="entry name" value="Helical domain of apoptotic protease-activating factors"/>
    <property type="match status" value="1"/>
</dbReference>
<dbReference type="FunFam" id="3.40.50.300:FF:001091">
    <property type="entry name" value="Probable disease resistance protein At1g61300"/>
    <property type="match status" value="1"/>
</dbReference>
<keyword evidence="4" id="KW-0433">Leucine-rich repeat</keyword>
<evidence type="ECO:0000256" key="5">
    <source>
        <dbReference type="ARBA" id="ARBA00022737"/>
    </source>
</evidence>
<dbReference type="AlphaFoldDB" id="A0AAW2PKP1"/>
<evidence type="ECO:0000256" key="8">
    <source>
        <dbReference type="ARBA" id="ARBA00022840"/>
    </source>
</evidence>
<dbReference type="PANTHER" id="PTHR23155">
    <property type="entry name" value="DISEASE RESISTANCE PROTEIN RP"/>
    <property type="match status" value="1"/>
</dbReference>
<protein>
    <submittedName>
        <fullName evidence="11">Late blight resistance proteinR1B-8</fullName>
    </submittedName>
</protein>
<organism evidence="11">
    <name type="scientific">Sesamum radiatum</name>
    <name type="common">Black benniseed</name>
    <dbReference type="NCBI Taxonomy" id="300843"/>
    <lineage>
        <taxon>Eukaryota</taxon>
        <taxon>Viridiplantae</taxon>
        <taxon>Streptophyta</taxon>
        <taxon>Embryophyta</taxon>
        <taxon>Tracheophyta</taxon>
        <taxon>Spermatophyta</taxon>
        <taxon>Magnoliopsida</taxon>
        <taxon>eudicotyledons</taxon>
        <taxon>Gunneridae</taxon>
        <taxon>Pentapetalae</taxon>
        <taxon>asterids</taxon>
        <taxon>lamiids</taxon>
        <taxon>Lamiales</taxon>
        <taxon>Pedaliaceae</taxon>
        <taxon>Sesamum</taxon>
    </lineage>
</organism>
<accession>A0AAW2PKP1</accession>
<sequence length="390" mass="44621">MRSPEEGELAIFLSGPRDRGLRIKHEREACRSSQGTLYPINIQEQQPSIVSVPVGSTALPSSGKTTLVGFDERLLQVVDELTRDESDLQILPIVGMGGIGKTTLAKNAFIHQLIVDRFDIRIWFTISQQYSVREILQQYFFNDIKDKACSKDQLGVAELGGRLHKLLFRKRYLIIMDDVWSHKGWEDFMLYLPNNENGSRILVTTRLLDVARSLGFDNHYFKMNLLGDDQSWNLLCEKVFAQKNCPYPELEEIGRNIARCCRGLPLAIVVIGGLLAKSNNIREYWEFVAKNVTSFVNSEDDEYCLKILSLSYNSLPIHLKPCFLYTRIFPEDDRIEASELIKLWIIEGFLKPIGGKSLNETAKEYLKNLADRNLILIHEWSLTGKIKESC</sequence>
<dbReference type="GO" id="GO:0051607">
    <property type="term" value="P:defense response to virus"/>
    <property type="evidence" value="ECO:0007669"/>
    <property type="project" value="UniProtKB-ARBA"/>
</dbReference>
<dbReference type="GO" id="GO:0043531">
    <property type="term" value="F:ADP binding"/>
    <property type="evidence" value="ECO:0007669"/>
    <property type="project" value="InterPro"/>
</dbReference>
<feature type="domain" description="NB-ARC" evidence="9">
    <location>
        <begin position="74"/>
        <end position="244"/>
    </location>
</feature>
<name>A0AAW2PKP1_SESRA</name>
<reference evidence="11" key="1">
    <citation type="submission" date="2020-06" db="EMBL/GenBank/DDBJ databases">
        <authorList>
            <person name="Li T."/>
            <person name="Hu X."/>
            <person name="Zhang T."/>
            <person name="Song X."/>
            <person name="Zhang H."/>
            <person name="Dai N."/>
            <person name="Sheng W."/>
            <person name="Hou X."/>
            <person name="Wei L."/>
        </authorList>
    </citation>
    <scope>NUCLEOTIDE SEQUENCE</scope>
    <source>
        <strain evidence="11">G02</strain>
        <tissue evidence="11">Leaf</tissue>
    </source>
</reference>
<evidence type="ECO:0000259" key="10">
    <source>
        <dbReference type="Pfam" id="PF23559"/>
    </source>
</evidence>
<dbReference type="Pfam" id="PF23559">
    <property type="entry name" value="WHD_DRP"/>
    <property type="match status" value="1"/>
</dbReference>
<dbReference type="EMBL" id="JACGWJ010000017">
    <property type="protein sequence ID" value="KAL0356131.1"/>
    <property type="molecule type" value="Genomic_DNA"/>
</dbReference>
<dbReference type="InterPro" id="IPR042197">
    <property type="entry name" value="Apaf_helical"/>
</dbReference>
<dbReference type="SUPFAM" id="SSF52540">
    <property type="entry name" value="P-loop containing nucleoside triphosphate hydrolases"/>
    <property type="match status" value="1"/>
</dbReference>
<comment type="similarity">
    <text evidence="2">Belongs to the disease resistance NB-LRR family.</text>
</comment>
<feature type="domain" description="Disease resistance protein winged helix" evidence="10">
    <location>
        <begin position="328"/>
        <end position="385"/>
    </location>
</feature>
<comment type="subcellular location">
    <subcellularLocation>
        <location evidence="1">Cytoplasm</location>
    </subcellularLocation>
</comment>
<dbReference type="Pfam" id="PF00931">
    <property type="entry name" value="NB-ARC"/>
    <property type="match status" value="1"/>
</dbReference>
<dbReference type="Gene3D" id="1.10.10.10">
    <property type="entry name" value="Winged helix-like DNA-binding domain superfamily/Winged helix DNA-binding domain"/>
    <property type="match status" value="1"/>
</dbReference>
<dbReference type="InterPro" id="IPR058922">
    <property type="entry name" value="WHD_DRP"/>
</dbReference>
<dbReference type="FunFam" id="1.10.8.430:FF:000003">
    <property type="entry name" value="Probable disease resistance protein At5g66910"/>
    <property type="match status" value="1"/>
</dbReference>
<evidence type="ECO:0000256" key="6">
    <source>
        <dbReference type="ARBA" id="ARBA00022741"/>
    </source>
</evidence>
<gene>
    <name evidence="11" type="ORF">Sradi_4060000</name>
</gene>
<evidence type="ECO:0000256" key="4">
    <source>
        <dbReference type="ARBA" id="ARBA00022614"/>
    </source>
</evidence>
<dbReference type="GO" id="GO:0005737">
    <property type="term" value="C:cytoplasm"/>
    <property type="evidence" value="ECO:0007669"/>
    <property type="project" value="UniProtKB-SubCell"/>
</dbReference>
<dbReference type="Gene3D" id="3.40.50.300">
    <property type="entry name" value="P-loop containing nucleotide triphosphate hydrolases"/>
    <property type="match status" value="1"/>
</dbReference>
<keyword evidence="3" id="KW-0963">Cytoplasm</keyword>
<dbReference type="PANTHER" id="PTHR23155:SF1152">
    <property type="entry name" value="AAA+ ATPASE DOMAIN-CONTAINING PROTEIN"/>
    <property type="match status" value="1"/>
</dbReference>
<evidence type="ECO:0000256" key="2">
    <source>
        <dbReference type="ARBA" id="ARBA00008894"/>
    </source>
</evidence>